<dbReference type="Pfam" id="PF12890">
    <property type="entry name" value="DHOase"/>
    <property type="match status" value="1"/>
</dbReference>
<dbReference type="EMBL" id="AP014569">
    <property type="protein sequence ID" value="BAO83794.1"/>
    <property type="molecule type" value="Genomic_DNA"/>
</dbReference>
<dbReference type="Pfam" id="PF01979">
    <property type="entry name" value="Amidohydro_1"/>
    <property type="match status" value="1"/>
</dbReference>
<evidence type="ECO:0000313" key="5">
    <source>
        <dbReference type="Proteomes" id="UP000066014"/>
    </source>
</evidence>
<protein>
    <submittedName>
        <fullName evidence="4">Dihydroorotase and related cyclic amidohydrolase</fullName>
    </submittedName>
</protein>
<dbReference type="AlphaFoldDB" id="A0A060NY39"/>
<evidence type="ECO:0000259" key="2">
    <source>
        <dbReference type="Pfam" id="PF01979"/>
    </source>
</evidence>
<dbReference type="CDD" id="cd01317">
    <property type="entry name" value="DHOase_IIa"/>
    <property type="match status" value="1"/>
</dbReference>
<evidence type="ECO:0000313" key="4">
    <source>
        <dbReference type="EMBL" id="BAO83794.1"/>
    </source>
</evidence>
<dbReference type="GO" id="GO:0006145">
    <property type="term" value="P:purine nucleobase catabolic process"/>
    <property type="evidence" value="ECO:0007669"/>
    <property type="project" value="TreeGrafter"/>
</dbReference>
<evidence type="ECO:0000259" key="3">
    <source>
        <dbReference type="Pfam" id="PF12890"/>
    </source>
</evidence>
<keyword evidence="1" id="KW-0665">Pyrimidine biosynthesis</keyword>
<dbReference type="RefSeq" id="WP_045536087.1">
    <property type="nucleotide sequence ID" value="NZ_AP014569.1"/>
</dbReference>
<dbReference type="Gene3D" id="3.20.20.140">
    <property type="entry name" value="Metal-dependent hydrolases"/>
    <property type="match status" value="1"/>
</dbReference>
<dbReference type="KEGG" id="cbab:SMCB_1566"/>
<dbReference type="OrthoDB" id="9803027at2"/>
<dbReference type="GO" id="GO:0046872">
    <property type="term" value="F:metal ion binding"/>
    <property type="evidence" value="ECO:0007669"/>
    <property type="project" value="InterPro"/>
</dbReference>
<dbReference type="NCBIfam" id="NF005791">
    <property type="entry name" value="PRK07627.1"/>
    <property type="match status" value="1"/>
</dbReference>
<accession>A0A060NY39</accession>
<dbReference type="Gene3D" id="2.30.40.10">
    <property type="entry name" value="Urease, subunit C, domain 1"/>
    <property type="match status" value="1"/>
</dbReference>
<dbReference type="HOGENOM" id="CLU_015572_1_0_4"/>
<keyword evidence="4" id="KW-0378">Hydrolase</keyword>
<dbReference type="PANTHER" id="PTHR43668">
    <property type="entry name" value="ALLANTOINASE"/>
    <property type="match status" value="1"/>
</dbReference>
<sequence>MKTLIRGGRLIDPASQTDRLADVAIAGGRIVRIAEPGAAWPNTASESASDSAPERVLDASGCLVVPGLVDLCLRLREPGQEHAGMLESELGAALAGGVTSLVCPPDTDPVLDESGLVDMLKARAQKLRQARVFPLGALTRGLKGEALTEMVQLSQAGCIGFGQAELPIVNTQVLQRAFQYAATFGYSVWLRPQDFWLGQGVVASGPLATRMGLSGIPVAAEVLAVHTALELLRGVHASASRSGPGLRLHLCRLSSAAAVELVRQAKAAGLPLSCDVSVHNLHLCDTDIGHYDTRARLQPPLRQPSDRAALRAALADGTIDALVSDHNPVAADAKVLPFAEAEPGATAVELLAGLALLWAEQERLPLLRALEVLTAGPARVLGGSLGSLQDSLGRISEGGVADLCLIDPRRPWTVAAGALRSQGRTTPFDGRELPASVRATLVGGQVVYDAAQPRRA</sequence>
<dbReference type="GO" id="GO:0004151">
    <property type="term" value="F:dihydroorotase activity"/>
    <property type="evidence" value="ECO:0007669"/>
    <property type="project" value="InterPro"/>
</dbReference>
<dbReference type="PANTHER" id="PTHR43668:SF2">
    <property type="entry name" value="ALLANTOINASE"/>
    <property type="match status" value="1"/>
</dbReference>
<dbReference type="InterPro" id="IPR050138">
    <property type="entry name" value="DHOase/Allantoinase_Hydrolase"/>
</dbReference>
<dbReference type="GO" id="GO:0005737">
    <property type="term" value="C:cytoplasm"/>
    <property type="evidence" value="ECO:0007669"/>
    <property type="project" value="TreeGrafter"/>
</dbReference>
<feature type="domain" description="Dihydroorotase catalytic" evidence="3">
    <location>
        <begin position="62"/>
        <end position="232"/>
    </location>
</feature>
<dbReference type="InterPro" id="IPR004722">
    <property type="entry name" value="DHOase"/>
</dbReference>
<keyword evidence="5" id="KW-1185">Reference proteome</keyword>
<dbReference type="InterPro" id="IPR024403">
    <property type="entry name" value="DHOase_cat"/>
</dbReference>
<dbReference type="InterPro" id="IPR032466">
    <property type="entry name" value="Metal_Hydrolase"/>
</dbReference>
<gene>
    <name evidence="4" type="ORF">SMCB_1566</name>
</gene>
<dbReference type="SUPFAM" id="SSF51556">
    <property type="entry name" value="Metallo-dependent hydrolases"/>
    <property type="match status" value="1"/>
</dbReference>
<dbReference type="InterPro" id="IPR011059">
    <property type="entry name" value="Metal-dep_hydrolase_composite"/>
</dbReference>
<dbReference type="GO" id="GO:0004038">
    <property type="term" value="F:allantoinase activity"/>
    <property type="evidence" value="ECO:0007669"/>
    <property type="project" value="TreeGrafter"/>
</dbReference>
<dbReference type="InterPro" id="IPR006680">
    <property type="entry name" value="Amidohydro-rel"/>
</dbReference>
<dbReference type="STRING" id="1458426.SMCB_1566"/>
<dbReference type="SUPFAM" id="SSF51338">
    <property type="entry name" value="Composite domain of metallo-dependent hydrolases"/>
    <property type="match status" value="1"/>
</dbReference>
<dbReference type="GO" id="GO:0006221">
    <property type="term" value="P:pyrimidine nucleotide biosynthetic process"/>
    <property type="evidence" value="ECO:0007669"/>
    <property type="project" value="UniProtKB-KW"/>
</dbReference>
<name>A0A060NY39_9BURK</name>
<feature type="domain" description="Amidohydrolase-related" evidence="2">
    <location>
        <begin position="257"/>
        <end position="447"/>
    </location>
</feature>
<reference evidence="4 5" key="1">
    <citation type="journal article" date="2014" name="Nat. Commun.">
        <title>Physiological and genomic features of highly alkaliphilic hydrogen-utilizing Betaproteobacteria from a continental serpentinizing site.</title>
        <authorList>
            <person name="Suzuki S."/>
            <person name="Kuenen J.G."/>
            <person name="Schipper K."/>
            <person name="van der Velde S."/>
            <person name="Ishii S."/>
            <person name="Wu A."/>
            <person name="Sorokin D.Y."/>
            <person name="Tenney A."/>
            <person name="Meng X.Y."/>
            <person name="Morrill P.L."/>
            <person name="Kamagata Y."/>
            <person name="Muyzer G."/>
            <person name="Nealson K.H."/>
        </authorList>
    </citation>
    <scope>NUCLEOTIDE SEQUENCE [LARGE SCALE GENOMIC DNA]</scope>
    <source>
        <strain evidence="4 5">B1</strain>
    </source>
</reference>
<dbReference type="Proteomes" id="UP000066014">
    <property type="component" value="Chromosome"/>
</dbReference>
<evidence type="ECO:0000256" key="1">
    <source>
        <dbReference type="ARBA" id="ARBA00022975"/>
    </source>
</evidence>
<organism evidence="4 5">
    <name type="scientific">Serpentinimonas maccroryi</name>
    <dbReference type="NCBI Taxonomy" id="1458426"/>
    <lineage>
        <taxon>Bacteria</taxon>
        <taxon>Pseudomonadati</taxon>
        <taxon>Pseudomonadota</taxon>
        <taxon>Betaproteobacteria</taxon>
        <taxon>Burkholderiales</taxon>
        <taxon>Comamonadaceae</taxon>
        <taxon>Serpentinimonas</taxon>
    </lineage>
</organism>
<proteinExistence type="predicted"/>